<gene>
    <name evidence="4" type="ORF">GCM10023224_25340</name>
</gene>
<dbReference type="PANTHER" id="PTHR40763">
    <property type="entry name" value="MEMBRANE PROTEIN-RELATED"/>
    <property type="match status" value="1"/>
</dbReference>
<dbReference type="PANTHER" id="PTHR40763:SF4">
    <property type="entry name" value="DUF1707 DOMAIN-CONTAINING PROTEIN"/>
    <property type="match status" value="1"/>
</dbReference>
<keyword evidence="2" id="KW-1133">Transmembrane helix</keyword>
<evidence type="ECO:0000259" key="3">
    <source>
        <dbReference type="Pfam" id="PF08044"/>
    </source>
</evidence>
<dbReference type="InterPro" id="IPR012551">
    <property type="entry name" value="DUF1707_SHOCT-like"/>
</dbReference>
<feature type="transmembrane region" description="Helical" evidence="2">
    <location>
        <begin position="120"/>
        <end position="140"/>
    </location>
</feature>
<feature type="domain" description="DUF1707" evidence="3">
    <location>
        <begin position="11"/>
        <end position="63"/>
    </location>
</feature>
<dbReference type="EMBL" id="BAABIK010000012">
    <property type="protein sequence ID" value="GAA4941999.1"/>
    <property type="molecule type" value="Genomic_DNA"/>
</dbReference>
<comment type="caution">
    <text evidence="4">The sequence shown here is derived from an EMBL/GenBank/DDBJ whole genome shotgun (WGS) entry which is preliminary data.</text>
</comment>
<organism evidence="4 5">
    <name type="scientific">Streptomonospora halophila</name>
    <dbReference type="NCBI Taxonomy" id="427369"/>
    <lineage>
        <taxon>Bacteria</taxon>
        <taxon>Bacillati</taxon>
        <taxon>Actinomycetota</taxon>
        <taxon>Actinomycetes</taxon>
        <taxon>Streptosporangiales</taxon>
        <taxon>Nocardiopsidaceae</taxon>
        <taxon>Streptomonospora</taxon>
    </lineage>
</organism>
<keyword evidence="2" id="KW-0472">Membrane</keyword>
<feature type="region of interest" description="Disordered" evidence="1">
    <location>
        <begin position="60"/>
        <end position="89"/>
    </location>
</feature>
<evidence type="ECO:0000256" key="1">
    <source>
        <dbReference type="SAM" id="MobiDB-lite"/>
    </source>
</evidence>
<dbReference type="Pfam" id="PF08044">
    <property type="entry name" value="DUF1707"/>
    <property type="match status" value="1"/>
</dbReference>
<keyword evidence="5" id="KW-1185">Reference proteome</keyword>
<dbReference type="RefSeq" id="WP_344147410.1">
    <property type="nucleotide sequence ID" value="NZ_BAABIK010000012.1"/>
</dbReference>
<dbReference type="Proteomes" id="UP001499993">
    <property type="component" value="Unassembled WGS sequence"/>
</dbReference>
<protein>
    <recommendedName>
        <fullName evidence="3">DUF1707 domain-containing protein</fullName>
    </recommendedName>
</protein>
<accession>A0ABP9GGD4</accession>
<evidence type="ECO:0000313" key="4">
    <source>
        <dbReference type="EMBL" id="GAA4941999.1"/>
    </source>
</evidence>
<keyword evidence="2" id="KW-0812">Transmembrane</keyword>
<reference evidence="5" key="1">
    <citation type="journal article" date="2019" name="Int. J. Syst. Evol. Microbiol.">
        <title>The Global Catalogue of Microorganisms (GCM) 10K type strain sequencing project: providing services to taxonomists for standard genome sequencing and annotation.</title>
        <authorList>
            <consortium name="The Broad Institute Genomics Platform"/>
            <consortium name="The Broad Institute Genome Sequencing Center for Infectious Disease"/>
            <person name="Wu L."/>
            <person name="Ma J."/>
        </authorList>
    </citation>
    <scope>NUCLEOTIDE SEQUENCE [LARGE SCALE GENOMIC DNA]</scope>
    <source>
        <strain evidence="5">JCM 18123</strain>
    </source>
</reference>
<name>A0ABP9GGD4_9ACTN</name>
<feature type="transmembrane region" description="Helical" evidence="2">
    <location>
        <begin position="96"/>
        <end position="114"/>
    </location>
</feature>
<proteinExistence type="predicted"/>
<sequence length="142" mass="15367">MSADLTPHDELRASDADRDAVARRLSTALSEGRLDMAEYQTRLDSAMGAVTRGDLVPLTVDLPDPDTPGKGPVDLARTGAENAPPSWRERTGRWQTWTGGAVLMIAIWLVTSVASGDLQYFWPAMPLAIWAVVLFSGGGCRR</sequence>
<evidence type="ECO:0000256" key="2">
    <source>
        <dbReference type="SAM" id="Phobius"/>
    </source>
</evidence>
<evidence type="ECO:0000313" key="5">
    <source>
        <dbReference type="Proteomes" id="UP001499993"/>
    </source>
</evidence>